<organism evidence="2 3">
    <name type="scientific">Bifidobacterium apri</name>
    <dbReference type="NCBI Taxonomy" id="1769423"/>
    <lineage>
        <taxon>Bacteria</taxon>
        <taxon>Bacillati</taxon>
        <taxon>Actinomycetota</taxon>
        <taxon>Actinomycetes</taxon>
        <taxon>Bifidobacteriales</taxon>
        <taxon>Bifidobacteriaceae</taxon>
        <taxon>Bifidobacterium</taxon>
    </lineage>
</organism>
<keyword evidence="3" id="KW-1185">Reference proteome</keyword>
<sequence length="193" mass="21844">MPPLLATAKSSPDSAGSCPIPPDPAGFVCHDTHNRRHHGEKRHTIARHNRLRIPRHAQPTEPQQETGGPSRDMMDCVCRNIRNRPRHNKNRRIIATIDDLRMSRHTQPAEPQQELGNHHEIWQVVHALTHATCHTTLSGPATQRFRRSTTRTRLPLPVPTIRPSASGYEPGYGWRHSASPAQGRAWRTHGRDC</sequence>
<feature type="region of interest" description="Disordered" evidence="1">
    <location>
        <begin position="35"/>
        <end position="73"/>
    </location>
</feature>
<protein>
    <submittedName>
        <fullName evidence="2">Uncharacterized protein</fullName>
    </submittedName>
</protein>
<dbReference type="AlphaFoldDB" id="A0A6A2VYI4"/>
<reference evidence="2 3" key="1">
    <citation type="submission" date="2019-09" db="EMBL/GenBank/DDBJ databases">
        <title>Characterization of the phylogenetic diversity of two novel species belonging to the genus Bifidobacterium: Bifidobacterium cebidarum sp. nov. and Bifidobacterium leontopitheci sp. nov.</title>
        <authorList>
            <person name="Lugli G.A."/>
            <person name="Duranti S."/>
            <person name="Milani C."/>
            <person name="Turroni F."/>
            <person name="Ventura M."/>
        </authorList>
    </citation>
    <scope>NUCLEOTIDE SEQUENCE [LARGE SCALE GENOMIC DNA]</scope>
    <source>
        <strain evidence="2 3">DSM 100238</strain>
    </source>
</reference>
<name>A0A6A2VYI4_9BIFI</name>
<gene>
    <name evidence="2" type="ORF">DSM100238_0637</name>
</gene>
<evidence type="ECO:0000313" key="3">
    <source>
        <dbReference type="Proteomes" id="UP000440041"/>
    </source>
</evidence>
<dbReference type="Proteomes" id="UP000440041">
    <property type="component" value="Unassembled WGS sequence"/>
</dbReference>
<evidence type="ECO:0000256" key="1">
    <source>
        <dbReference type="SAM" id="MobiDB-lite"/>
    </source>
</evidence>
<accession>A0A6A2VYI4</accession>
<evidence type="ECO:0000313" key="2">
    <source>
        <dbReference type="EMBL" id="KAB8299603.1"/>
    </source>
</evidence>
<comment type="caution">
    <text evidence="2">The sequence shown here is derived from an EMBL/GenBank/DDBJ whole genome shotgun (WGS) entry which is preliminary data.</text>
</comment>
<dbReference type="EMBL" id="WBSO01000003">
    <property type="protein sequence ID" value="KAB8299603.1"/>
    <property type="molecule type" value="Genomic_DNA"/>
</dbReference>
<proteinExistence type="predicted"/>
<feature type="compositionally biased region" description="Basic residues" evidence="1">
    <location>
        <begin position="35"/>
        <end position="55"/>
    </location>
</feature>
<feature type="region of interest" description="Disordered" evidence="1">
    <location>
        <begin position="172"/>
        <end position="193"/>
    </location>
</feature>